<dbReference type="AlphaFoldDB" id="L7M1D3"/>
<dbReference type="InterPro" id="IPR014729">
    <property type="entry name" value="Rossmann-like_a/b/a_fold"/>
</dbReference>
<sequence length="423" mass="45817">MCSNSCDCEELNESELAPNAGADAVASTSDKTCKTCGDTAHLVLRKKDAYCKTCFVANCTHKFRATLGKSKLLKPGNKVLVAFSGGPSSAAMLRLLRDGFSEDTHKKLLFEPSLVYVYDDSSVLGTHGDVTDLMKESGFPYYTCSLDSLYSTERLKLDPSSRCPELGDSNGAARTAFAAACQSFKTLTDRESFYRLCLRRLLLRLARDNGFLKVFTAETGTSLAATLLTTIALGRGAQLREEVGFVDDRDPRVLLLRPMREFSSEEVQLFNEHCNVRFRAQTAPSAGGESRASVFRLTAAFVNGLQENFPATVSTVWRTGDKIESRPRALAAGQGSSSRCRMCGSPLDTVDVEPCSAVAALQLTRDISRLRLEEDAKSTTYDVADTLDVSSSTFCYACQALVRQGDASALSVLCDVVGDGSNS</sequence>
<proteinExistence type="evidence at transcript level"/>
<dbReference type="GO" id="GO:0016783">
    <property type="term" value="F:sulfurtransferase activity"/>
    <property type="evidence" value="ECO:0007669"/>
    <property type="project" value="TreeGrafter"/>
</dbReference>
<keyword evidence="2 3" id="KW-0819">tRNA processing</keyword>
<dbReference type="GO" id="GO:0032447">
    <property type="term" value="P:protein urmylation"/>
    <property type="evidence" value="ECO:0007669"/>
    <property type="project" value="UniProtKB-UniRule"/>
</dbReference>
<dbReference type="HAMAP" id="MF_03054">
    <property type="entry name" value="CTU2"/>
    <property type="match status" value="1"/>
</dbReference>
<evidence type="ECO:0000256" key="3">
    <source>
        <dbReference type="HAMAP-Rule" id="MF_03054"/>
    </source>
</evidence>
<dbReference type="GO" id="GO:0002143">
    <property type="term" value="P:tRNA wobble position uridine thiolation"/>
    <property type="evidence" value="ECO:0007669"/>
    <property type="project" value="TreeGrafter"/>
</dbReference>
<dbReference type="SUPFAM" id="SSF52402">
    <property type="entry name" value="Adenine nucleotide alpha hydrolases-like"/>
    <property type="match status" value="1"/>
</dbReference>
<dbReference type="PANTHER" id="PTHR20882:SF14">
    <property type="entry name" value="CYTOPLASMIC TRNA 2-THIOLATION PROTEIN 2"/>
    <property type="match status" value="1"/>
</dbReference>
<reference evidence="4" key="1">
    <citation type="submission" date="2012-11" db="EMBL/GenBank/DDBJ databases">
        <authorList>
            <person name="Lucero-Rivera Y.E."/>
            <person name="Tovar-Ramirez D."/>
        </authorList>
    </citation>
    <scope>NUCLEOTIDE SEQUENCE</scope>
    <source>
        <tissue evidence="4">Salivary gland</tissue>
    </source>
</reference>
<evidence type="ECO:0000256" key="2">
    <source>
        <dbReference type="ARBA" id="ARBA00022694"/>
    </source>
</evidence>
<dbReference type="GO" id="GO:0016779">
    <property type="term" value="F:nucleotidyltransferase activity"/>
    <property type="evidence" value="ECO:0007669"/>
    <property type="project" value="UniProtKB-UniRule"/>
</dbReference>
<accession>L7M1D3</accession>
<dbReference type="EMBL" id="GACK01008125">
    <property type="protein sequence ID" value="JAA56909.1"/>
    <property type="molecule type" value="mRNA"/>
</dbReference>
<reference evidence="4" key="2">
    <citation type="journal article" date="2015" name="J. Proteomics">
        <title>Sexual differences in the sialomes of the zebra tick, Rhipicephalus pulchellus.</title>
        <authorList>
            <person name="Tan A.W."/>
            <person name="Francischetti I.M."/>
            <person name="Slovak M."/>
            <person name="Kini R.M."/>
            <person name="Ribeiro J.M."/>
        </authorList>
    </citation>
    <scope>NUCLEOTIDE SEQUENCE</scope>
    <source>
        <tissue evidence="4">Salivary gland</tissue>
    </source>
</reference>
<dbReference type="GO" id="GO:0005829">
    <property type="term" value="C:cytosol"/>
    <property type="evidence" value="ECO:0007669"/>
    <property type="project" value="TreeGrafter"/>
</dbReference>
<dbReference type="Pfam" id="PF10288">
    <property type="entry name" value="CTU2"/>
    <property type="match status" value="1"/>
</dbReference>
<dbReference type="InterPro" id="IPR019407">
    <property type="entry name" value="CTU2"/>
</dbReference>
<evidence type="ECO:0000313" key="4">
    <source>
        <dbReference type="EMBL" id="JAA56909.1"/>
    </source>
</evidence>
<comment type="function">
    <text evidence="3">Plays a central role in 2-thiolation of mcm(5)S(2)U at tRNA wobble positions of tRNA(Lys), tRNA(Glu) and tRNA(Gln). May act by forming a heterodimer with NCS6/CTU1 that ligates sulfur from thiocarboxylated URM1 onto the uridine of tRNAs at wobble position.</text>
</comment>
<dbReference type="PANTHER" id="PTHR20882">
    <property type="entry name" value="CYTOPLASMIC TRNA 2-THIOLATION PROTEIN 2"/>
    <property type="match status" value="1"/>
</dbReference>
<comment type="pathway">
    <text evidence="3">tRNA modification; 5-methoxycarbonylmethyl-2-thiouridine-tRNA biosynthesis.</text>
</comment>
<keyword evidence="1 3" id="KW-0963">Cytoplasm</keyword>
<organism evidence="4">
    <name type="scientific">Rhipicephalus pulchellus</name>
    <name type="common">Yellow backed tick</name>
    <name type="synonym">Dermacentor pulchellus</name>
    <dbReference type="NCBI Taxonomy" id="72859"/>
    <lineage>
        <taxon>Eukaryota</taxon>
        <taxon>Metazoa</taxon>
        <taxon>Ecdysozoa</taxon>
        <taxon>Arthropoda</taxon>
        <taxon>Chelicerata</taxon>
        <taxon>Arachnida</taxon>
        <taxon>Acari</taxon>
        <taxon>Parasitiformes</taxon>
        <taxon>Ixodida</taxon>
        <taxon>Ixodoidea</taxon>
        <taxon>Ixodidae</taxon>
        <taxon>Rhipicephalinae</taxon>
        <taxon>Rhipicephalus</taxon>
        <taxon>Rhipicephalus</taxon>
    </lineage>
</organism>
<dbReference type="UniPathway" id="UPA00988"/>
<protein>
    <recommendedName>
        <fullName evidence="3">Cytoplasmic tRNA 2-thiolation protein 2</fullName>
    </recommendedName>
</protein>
<comment type="subcellular location">
    <subcellularLocation>
        <location evidence="3">Cytoplasm</location>
    </subcellularLocation>
</comment>
<dbReference type="Gene3D" id="3.40.50.620">
    <property type="entry name" value="HUPs"/>
    <property type="match status" value="1"/>
</dbReference>
<comment type="similarity">
    <text evidence="3">Belongs to the CTU2/NCS2 family.</text>
</comment>
<dbReference type="GO" id="GO:0000049">
    <property type="term" value="F:tRNA binding"/>
    <property type="evidence" value="ECO:0007669"/>
    <property type="project" value="InterPro"/>
</dbReference>
<name>L7M1D3_RHIPC</name>
<evidence type="ECO:0000256" key="1">
    <source>
        <dbReference type="ARBA" id="ARBA00022490"/>
    </source>
</evidence>